<reference evidence="1" key="1">
    <citation type="journal article" date="2021" name="PeerJ">
        <title>Extensive microbial diversity within the chicken gut microbiome revealed by metagenomics and culture.</title>
        <authorList>
            <person name="Gilroy R."/>
            <person name="Ravi A."/>
            <person name="Getino M."/>
            <person name="Pursley I."/>
            <person name="Horton D.L."/>
            <person name="Alikhan N.F."/>
            <person name="Baker D."/>
            <person name="Gharbi K."/>
            <person name="Hall N."/>
            <person name="Watson M."/>
            <person name="Adriaenssens E.M."/>
            <person name="Foster-Nyarko E."/>
            <person name="Jarju S."/>
            <person name="Secka A."/>
            <person name="Antonio M."/>
            <person name="Oren A."/>
            <person name="Chaudhuri R.R."/>
            <person name="La Ragione R."/>
            <person name="Hildebrand F."/>
            <person name="Pallen M.J."/>
        </authorList>
    </citation>
    <scope>NUCLEOTIDE SEQUENCE</scope>
    <source>
        <strain evidence="1">A5-1222</strain>
    </source>
</reference>
<accession>A0A9E2NVU6</accession>
<dbReference type="EMBL" id="JAHLFM010000020">
    <property type="protein sequence ID" value="MBU3830777.1"/>
    <property type="molecule type" value="Genomic_DNA"/>
</dbReference>
<reference evidence="1" key="2">
    <citation type="submission" date="2021-04" db="EMBL/GenBank/DDBJ databases">
        <authorList>
            <person name="Gilroy R."/>
        </authorList>
    </citation>
    <scope>NUCLEOTIDE SEQUENCE</scope>
    <source>
        <strain evidence="1">A5-1222</strain>
    </source>
</reference>
<proteinExistence type="predicted"/>
<gene>
    <name evidence="1" type="ORF">H9897_01325</name>
</gene>
<protein>
    <submittedName>
        <fullName evidence="1">Uncharacterized protein</fullName>
    </submittedName>
</protein>
<evidence type="ECO:0000313" key="2">
    <source>
        <dbReference type="Proteomes" id="UP000824247"/>
    </source>
</evidence>
<sequence length="89" mass="10632">MIGINKINLKLKIDLENLKNNESIIIKSYKKDRAIDIKKNSDKFEVNENGFKNVIYTFDDYKLCYKEVVKIIKYEFPNSSMLWYSIRNS</sequence>
<evidence type="ECO:0000313" key="1">
    <source>
        <dbReference type="EMBL" id="MBU3830777.1"/>
    </source>
</evidence>
<dbReference type="AlphaFoldDB" id="A0A9E2NVU6"/>
<dbReference type="Proteomes" id="UP000824247">
    <property type="component" value="Unassembled WGS sequence"/>
</dbReference>
<name>A0A9E2NVU6_9BACT</name>
<organism evidence="1 2">
    <name type="scientific">Candidatus Ureaplasma intestinipullorum</name>
    <dbReference type="NCBI Taxonomy" id="2838770"/>
    <lineage>
        <taxon>Bacteria</taxon>
        <taxon>Bacillati</taxon>
        <taxon>Mycoplasmatota</taxon>
        <taxon>Mycoplasmoidales</taxon>
        <taxon>Mycoplasmoidaceae</taxon>
        <taxon>Ureaplasma</taxon>
    </lineage>
</organism>
<comment type="caution">
    <text evidence="1">The sequence shown here is derived from an EMBL/GenBank/DDBJ whole genome shotgun (WGS) entry which is preliminary data.</text>
</comment>